<dbReference type="RefSeq" id="WP_138591204.1">
    <property type="nucleotide sequence ID" value="NZ_PNBW01000060.1"/>
</dbReference>
<keyword evidence="4" id="KW-1185">Reference proteome</keyword>
<dbReference type="Proteomes" id="UP000307164">
    <property type="component" value="Unassembled WGS sequence"/>
</dbReference>
<reference evidence="5" key="2">
    <citation type="submission" date="2019-06" db="EMBL/GenBank/DDBJ databases">
        <title>Co-occurence of chitin degradation, pigmentation and bioactivity in marine Pseudoalteromonas.</title>
        <authorList>
            <person name="Sonnenschein E.C."/>
            <person name="Bech P.K."/>
        </authorList>
    </citation>
    <scope>NUCLEOTIDE SEQUENCE [LARGE SCALE GENOMIC DNA]</scope>
    <source>
        <strain evidence="5">S3790</strain>
    </source>
</reference>
<proteinExistence type="predicted"/>
<keyword evidence="1" id="KW-1133">Transmembrane helix</keyword>
<dbReference type="OrthoDB" id="6227277at2"/>
<name>A0A5S3VAX0_9GAMM</name>
<evidence type="ECO:0000313" key="4">
    <source>
        <dbReference type="Proteomes" id="UP000307164"/>
    </source>
</evidence>
<sequence length="157" mass="17848">MNKPDFDTFVSQSIAEPSDITPDKDLWPGIERAIDGEVTNVTNALFWPKVTGIAACFMAGLVAWQVVVKQPHHNTMASMSHFFEQQKHVLLVKYDTQPAIVNDWQVQLQELESAEQAVKLALKNDPENAALLKMLAQVYQQQLDLINKVHEPRWQQI</sequence>
<organism evidence="2 5">
    <name type="scientific">Pseudoalteromonas aurantia</name>
    <dbReference type="NCBI Taxonomy" id="43654"/>
    <lineage>
        <taxon>Bacteria</taxon>
        <taxon>Pseudomonadati</taxon>
        <taxon>Pseudomonadota</taxon>
        <taxon>Gammaproteobacteria</taxon>
        <taxon>Alteromonadales</taxon>
        <taxon>Pseudoalteromonadaceae</taxon>
        <taxon>Pseudoalteromonas</taxon>
    </lineage>
</organism>
<protein>
    <submittedName>
        <fullName evidence="2">Uncharacterized protein</fullName>
    </submittedName>
</protein>
<evidence type="ECO:0000313" key="5">
    <source>
        <dbReference type="Proteomes" id="UP000307217"/>
    </source>
</evidence>
<reference evidence="2" key="3">
    <citation type="submission" date="2019-09" db="EMBL/GenBank/DDBJ databases">
        <title>Co-occurence of chitin degradation, pigmentation and bioactivity in marine Pseudoalteromonas.</title>
        <authorList>
            <person name="Sonnenschein E.C."/>
            <person name="Bech P.K."/>
        </authorList>
    </citation>
    <scope>NUCLEOTIDE SEQUENCE</scope>
    <source>
        <strain evidence="2">S3790</strain>
        <strain evidence="3 4">S3895</strain>
    </source>
</reference>
<feature type="transmembrane region" description="Helical" evidence="1">
    <location>
        <begin position="46"/>
        <end position="68"/>
    </location>
</feature>
<dbReference type="Proteomes" id="UP000307217">
    <property type="component" value="Unassembled WGS sequence"/>
</dbReference>
<keyword evidence="1" id="KW-0812">Transmembrane</keyword>
<comment type="caution">
    <text evidence="2">The sequence shown here is derived from an EMBL/GenBank/DDBJ whole genome shotgun (WGS) entry which is preliminary data.</text>
</comment>
<evidence type="ECO:0000313" key="2">
    <source>
        <dbReference type="EMBL" id="TMO69013.1"/>
    </source>
</evidence>
<evidence type="ECO:0000313" key="3">
    <source>
        <dbReference type="EMBL" id="TMO73461.1"/>
    </source>
</evidence>
<keyword evidence="1" id="KW-0472">Membrane</keyword>
<dbReference type="EMBL" id="PNBW01000060">
    <property type="protein sequence ID" value="TMO73461.1"/>
    <property type="molecule type" value="Genomic_DNA"/>
</dbReference>
<gene>
    <name evidence="2" type="ORF">CWC19_06910</name>
    <name evidence="3" type="ORF">CWC20_13165</name>
</gene>
<accession>A0A5S3VAX0</accession>
<reference evidence="4 5" key="1">
    <citation type="submission" date="2018-01" db="EMBL/GenBank/DDBJ databases">
        <authorList>
            <person name="Paulsen S."/>
            <person name="Gram L.K."/>
        </authorList>
    </citation>
    <scope>NUCLEOTIDE SEQUENCE [LARGE SCALE GENOMIC DNA]</scope>
    <source>
        <strain evidence="2 5">S3790</strain>
        <strain evidence="3 4">S3895</strain>
    </source>
</reference>
<dbReference type="AlphaFoldDB" id="A0A5S3VAX0"/>
<dbReference type="EMBL" id="PNBX01000026">
    <property type="protein sequence ID" value="TMO69013.1"/>
    <property type="molecule type" value="Genomic_DNA"/>
</dbReference>
<evidence type="ECO:0000256" key="1">
    <source>
        <dbReference type="SAM" id="Phobius"/>
    </source>
</evidence>